<dbReference type="Proteomes" id="UP000050509">
    <property type="component" value="Unassembled WGS sequence"/>
</dbReference>
<feature type="chain" id="PRO_5006156051" evidence="1">
    <location>
        <begin position="33"/>
        <end position="175"/>
    </location>
</feature>
<dbReference type="EMBL" id="LJCR01000550">
    <property type="protein sequence ID" value="KPV52417.1"/>
    <property type="molecule type" value="Genomic_DNA"/>
</dbReference>
<dbReference type="PROSITE" id="PS51257">
    <property type="entry name" value="PROKAR_LIPOPROTEIN"/>
    <property type="match status" value="1"/>
</dbReference>
<proteinExistence type="predicted"/>
<sequence>MPRSMTRITLPYALLCIILFACALAVLPRAHAAFAPDPVAAAWQRVQERGAYSFDSDVVQTTTPSASVANIGLSSREQRLHLAGQNDLRSNSTQMRLWTAGGSVLQAESGVEARLVNGKAQLRQGDGAWHDAPGLSETLAPAGDFLGYLAAVRDVQGHAPESRAGVSFTRYTFRV</sequence>
<feature type="non-terminal residue" evidence="2">
    <location>
        <position position="175"/>
    </location>
</feature>
<dbReference type="PANTHER" id="PTHR37467:SF1">
    <property type="entry name" value="EXPORTED CALCIUM-BINDING GLYCOPROTEIN"/>
    <property type="match status" value="1"/>
</dbReference>
<protein>
    <submittedName>
        <fullName evidence="2">Uncharacterized protein</fullName>
    </submittedName>
</protein>
<organism evidence="2 3">
    <name type="scientific">Kouleothrix aurantiaca</name>
    <dbReference type="NCBI Taxonomy" id="186479"/>
    <lineage>
        <taxon>Bacteria</taxon>
        <taxon>Bacillati</taxon>
        <taxon>Chloroflexota</taxon>
        <taxon>Chloroflexia</taxon>
        <taxon>Chloroflexales</taxon>
        <taxon>Roseiflexineae</taxon>
        <taxon>Roseiflexaceae</taxon>
        <taxon>Kouleothrix</taxon>
    </lineage>
</organism>
<evidence type="ECO:0000313" key="3">
    <source>
        <dbReference type="Proteomes" id="UP000050509"/>
    </source>
</evidence>
<dbReference type="PANTHER" id="PTHR37467">
    <property type="entry name" value="EXPORTED CALCIUM-BINDING GLYCOPROTEIN-RELATED"/>
    <property type="match status" value="1"/>
</dbReference>
<gene>
    <name evidence="2" type="ORF">SE17_15605</name>
</gene>
<dbReference type="InterPro" id="IPR053180">
    <property type="entry name" value="Ca-binding_acidic-repeat"/>
</dbReference>
<dbReference type="AlphaFoldDB" id="A0A0P9D0N7"/>
<name>A0A0P9D0N7_9CHLR</name>
<keyword evidence="1" id="KW-0732">Signal</keyword>
<reference evidence="2 3" key="1">
    <citation type="submission" date="2015-09" db="EMBL/GenBank/DDBJ databases">
        <title>Draft genome sequence of Kouleothrix aurantiaca JCM 19913.</title>
        <authorList>
            <person name="Hemp J."/>
        </authorList>
    </citation>
    <scope>NUCLEOTIDE SEQUENCE [LARGE SCALE GENOMIC DNA]</scope>
    <source>
        <strain evidence="2 3">COM-B</strain>
    </source>
</reference>
<feature type="signal peptide" evidence="1">
    <location>
        <begin position="1"/>
        <end position="32"/>
    </location>
</feature>
<comment type="caution">
    <text evidence="2">The sequence shown here is derived from an EMBL/GenBank/DDBJ whole genome shotgun (WGS) entry which is preliminary data.</text>
</comment>
<keyword evidence="3" id="KW-1185">Reference proteome</keyword>
<evidence type="ECO:0000313" key="2">
    <source>
        <dbReference type="EMBL" id="KPV52417.1"/>
    </source>
</evidence>
<accession>A0A0P9D0N7</accession>
<evidence type="ECO:0000256" key="1">
    <source>
        <dbReference type="SAM" id="SignalP"/>
    </source>
</evidence>